<keyword evidence="2" id="KW-1185">Reference proteome</keyword>
<proteinExistence type="predicted"/>
<organism evidence="1 2">
    <name type="scientific">Gymnopus androsaceus JB14</name>
    <dbReference type="NCBI Taxonomy" id="1447944"/>
    <lineage>
        <taxon>Eukaryota</taxon>
        <taxon>Fungi</taxon>
        <taxon>Dikarya</taxon>
        <taxon>Basidiomycota</taxon>
        <taxon>Agaricomycotina</taxon>
        <taxon>Agaricomycetes</taxon>
        <taxon>Agaricomycetidae</taxon>
        <taxon>Agaricales</taxon>
        <taxon>Marasmiineae</taxon>
        <taxon>Omphalotaceae</taxon>
        <taxon>Gymnopus</taxon>
    </lineage>
</organism>
<dbReference type="Proteomes" id="UP000799118">
    <property type="component" value="Unassembled WGS sequence"/>
</dbReference>
<evidence type="ECO:0000313" key="1">
    <source>
        <dbReference type="EMBL" id="KAE9392097.1"/>
    </source>
</evidence>
<accession>A0A6A4H4Q1</accession>
<gene>
    <name evidence="1" type="ORF">BT96DRAFT_1023739</name>
</gene>
<evidence type="ECO:0000313" key="2">
    <source>
        <dbReference type="Proteomes" id="UP000799118"/>
    </source>
</evidence>
<reference evidence="1" key="1">
    <citation type="journal article" date="2019" name="Environ. Microbiol.">
        <title>Fungal ecological strategies reflected in gene transcription - a case study of two litter decomposers.</title>
        <authorList>
            <person name="Barbi F."/>
            <person name="Kohler A."/>
            <person name="Barry K."/>
            <person name="Baskaran P."/>
            <person name="Daum C."/>
            <person name="Fauchery L."/>
            <person name="Ihrmark K."/>
            <person name="Kuo A."/>
            <person name="LaButti K."/>
            <person name="Lipzen A."/>
            <person name="Morin E."/>
            <person name="Grigoriev I.V."/>
            <person name="Henrissat B."/>
            <person name="Lindahl B."/>
            <person name="Martin F."/>
        </authorList>
    </citation>
    <scope>NUCLEOTIDE SEQUENCE</scope>
    <source>
        <strain evidence="1">JB14</strain>
    </source>
</reference>
<dbReference type="EMBL" id="ML769604">
    <property type="protein sequence ID" value="KAE9392097.1"/>
    <property type="molecule type" value="Genomic_DNA"/>
</dbReference>
<dbReference type="AlphaFoldDB" id="A0A6A4H4Q1"/>
<protein>
    <submittedName>
        <fullName evidence="1">Uncharacterized protein</fullName>
    </submittedName>
</protein>
<sequence>MPEAFVKALCSTFELRQALSTAFQASVHHHPQPSLPLPAEKILGLSKPDEQRFYEEGRAAVREEVGWWMSEKLELGAHDLFRKTGADVTQSVNLRTRSLFVHVGRGDLEYRRAIFRPILYLYLDEFPHIFKRWRPVPDDFDGSPQSAIRRTEGFRILAFRRETLSRTDGAVLVVRRSQRLASRPVKASSTAAPQGIFFRRIGELPVTPTKGRKKAAQDALEHPAKRRRLADVSNLLTPSQSISMASLKASQKPASDESISAAPFKVVKARGRARESNDSSESLMKTLFLTEPVLVRKPEVAGVILILVSVRFTGTLLVGGEG</sequence>
<name>A0A6A4H4Q1_9AGAR</name>